<dbReference type="VEuPathDB" id="VectorBase:GAUT035566"/>
<evidence type="ECO:0000313" key="2">
    <source>
        <dbReference type="Proteomes" id="UP000078200"/>
    </source>
</evidence>
<dbReference type="EnsemblMetazoa" id="GAUT035566-RA">
    <property type="protein sequence ID" value="GAUT035566-PA"/>
    <property type="gene ID" value="GAUT035566"/>
</dbReference>
<name>A0A1A9VFG2_GLOAU</name>
<dbReference type="AlphaFoldDB" id="A0A1A9VFG2"/>
<dbReference type="Proteomes" id="UP000078200">
    <property type="component" value="Unassembled WGS sequence"/>
</dbReference>
<sequence>MTNYKAFTACLKTQHVAGVHNFQDKEGVTESLKLCPLLSSLGKDVNSVIFCIANHHSPNCHGYETETKDQGCLYNNEQQQQQQQQQLTTTWREVKFSKNIY</sequence>
<evidence type="ECO:0000313" key="1">
    <source>
        <dbReference type="EnsemblMetazoa" id="GAUT035566-PA"/>
    </source>
</evidence>
<keyword evidence="2" id="KW-1185">Reference proteome</keyword>
<protein>
    <submittedName>
        <fullName evidence="1">Uncharacterized protein</fullName>
    </submittedName>
</protein>
<proteinExistence type="predicted"/>
<organism evidence="1 2">
    <name type="scientific">Glossina austeni</name>
    <name type="common">Savannah tsetse fly</name>
    <dbReference type="NCBI Taxonomy" id="7395"/>
    <lineage>
        <taxon>Eukaryota</taxon>
        <taxon>Metazoa</taxon>
        <taxon>Ecdysozoa</taxon>
        <taxon>Arthropoda</taxon>
        <taxon>Hexapoda</taxon>
        <taxon>Insecta</taxon>
        <taxon>Pterygota</taxon>
        <taxon>Neoptera</taxon>
        <taxon>Endopterygota</taxon>
        <taxon>Diptera</taxon>
        <taxon>Brachycera</taxon>
        <taxon>Muscomorpha</taxon>
        <taxon>Hippoboscoidea</taxon>
        <taxon>Glossinidae</taxon>
        <taxon>Glossina</taxon>
    </lineage>
</organism>
<accession>A0A1A9VFG2</accession>
<reference evidence="1" key="1">
    <citation type="submission" date="2020-05" db="UniProtKB">
        <authorList>
            <consortium name="EnsemblMetazoa"/>
        </authorList>
    </citation>
    <scope>IDENTIFICATION</scope>
    <source>
        <strain evidence="1">TTRI</strain>
    </source>
</reference>